<dbReference type="EMBL" id="WUXR01000025">
    <property type="protein sequence ID" value="MBM4568856.1"/>
    <property type="molecule type" value="Genomic_DNA"/>
</dbReference>
<proteinExistence type="predicted"/>
<dbReference type="AlphaFoldDB" id="A0A9Q2YZ87"/>
<name>A0A9Q2YZ87_RHOHA</name>
<reference evidence="1" key="1">
    <citation type="submission" date="2019-11" db="EMBL/GenBank/DDBJ databases">
        <title>Spread of Macrolides and rifampicin resistant Rhodococcus equi in clinical isolates in the USA.</title>
        <authorList>
            <person name="Alvarez-Narvaez S."/>
            <person name="Huber L."/>
            <person name="Cohen N.D."/>
            <person name="Slovis N."/>
            <person name="Greiter M."/>
            <person name="Giguere S."/>
            <person name="Hart K."/>
        </authorList>
    </citation>
    <scope>NUCLEOTIDE SEQUENCE</scope>
    <source>
        <strain evidence="1">Lh_17</strain>
    </source>
</reference>
<protein>
    <submittedName>
        <fullName evidence="2">Uncharacterized protein</fullName>
    </submittedName>
</protein>
<dbReference type="EMBL" id="WVBC01000044">
    <property type="protein sequence ID" value="NKT81892.1"/>
    <property type="molecule type" value="Genomic_DNA"/>
</dbReference>
<evidence type="ECO:0000313" key="2">
    <source>
        <dbReference type="EMBL" id="NKT81892.1"/>
    </source>
</evidence>
<dbReference type="RefSeq" id="WP_202979227.1">
    <property type="nucleotide sequence ID" value="NZ_CP095479.1"/>
</dbReference>
<accession>A0A9Q2YZ87</accession>
<dbReference type="EMBL" id="WVDC01000017">
    <property type="protein sequence ID" value="NKW44205.1"/>
    <property type="molecule type" value="Genomic_DNA"/>
</dbReference>
<comment type="caution">
    <text evidence="2">The sequence shown here is derived from an EMBL/GenBank/DDBJ whole genome shotgun (WGS) entry which is preliminary data.</text>
</comment>
<evidence type="ECO:0000313" key="3">
    <source>
        <dbReference type="EMBL" id="NKW44205.1"/>
    </source>
</evidence>
<evidence type="ECO:0000313" key="4">
    <source>
        <dbReference type="Proteomes" id="UP000603463"/>
    </source>
</evidence>
<reference evidence="2" key="2">
    <citation type="journal article" date="2020" name="Environ. Microbiol.">
        <title>The novel and transferable erm(51) gene confers Macrolides, Lincosamides, and Streptogramins B (MLSB) resistance to clonal Rhodococcus equi in the environment.</title>
        <authorList>
            <person name="Huber L."/>
            <person name="Giguere S."/>
            <person name="Slovis N.M."/>
            <person name="Alvarez-Narvaez S."/>
            <person name="Hart K.A."/>
            <person name="Greiter M."/>
            <person name="Morris E.R.A."/>
            <person name="Cohen N.D."/>
        </authorList>
    </citation>
    <scope>NUCLEOTIDE SEQUENCE</scope>
    <source>
        <strain evidence="2">Lh_116_1</strain>
        <strain evidence="3">Lh_16_1</strain>
    </source>
</reference>
<dbReference type="Proteomes" id="UP000808906">
    <property type="component" value="Unassembled WGS sequence"/>
</dbReference>
<gene>
    <name evidence="1" type="ORF">GS441_26640</name>
    <name evidence="2" type="ORF">GS882_28120</name>
    <name evidence="3" type="ORF">GS947_22230</name>
</gene>
<evidence type="ECO:0000313" key="1">
    <source>
        <dbReference type="EMBL" id="MBM4568856.1"/>
    </source>
</evidence>
<organism evidence="2 4">
    <name type="scientific">Rhodococcus hoagii</name>
    <name type="common">Corynebacterium equii</name>
    <dbReference type="NCBI Taxonomy" id="43767"/>
    <lineage>
        <taxon>Bacteria</taxon>
        <taxon>Bacillati</taxon>
        <taxon>Actinomycetota</taxon>
        <taxon>Actinomycetes</taxon>
        <taxon>Mycobacteriales</taxon>
        <taxon>Nocardiaceae</taxon>
        <taxon>Prescottella</taxon>
    </lineage>
</organism>
<dbReference type="Proteomes" id="UP000608063">
    <property type="component" value="Unassembled WGS sequence"/>
</dbReference>
<sequence length="93" mass="9973">MDRGESLQRCAESLRQALDPVLSAQTRAVVTVSVRSGDYGDVLCTLVRHAARDGLAVPDTVRVLVAEELTAEGCPLSAEWVLDRLARTPRAAA</sequence>
<dbReference type="Proteomes" id="UP000603463">
    <property type="component" value="Unassembled WGS sequence"/>
</dbReference>